<reference evidence="6 7" key="1">
    <citation type="journal article" date="2018" name="Mol. Biol. Evol.">
        <title>Broad Genomic Sampling Reveals a Smut Pathogenic Ancestry of the Fungal Clade Ustilaginomycotina.</title>
        <authorList>
            <person name="Kijpornyongpan T."/>
            <person name="Mondo S.J."/>
            <person name="Barry K."/>
            <person name="Sandor L."/>
            <person name="Lee J."/>
            <person name="Lipzen A."/>
            <person name="Pangilinan J."/>
            <person name="LaButti K."/>
            <person name="Hainaut M."/>
            <person name="Henrissat B."/>
            <person name="Grigoriev I.V."/>
            <person name="Spatafora J.W."/>
            <person name="Aime M.C."/>
        </authorList>
    </citation>
    <scope>NUCLEOTIDE SEQUENCE [LARGE SCALE GENOMIC DNA]</scope>
    <source>
        <strain evidence="6 7">MCA 4186</strain>
    </source>
</reference>
<accession>A0A316ZCU0</accession>
<dbReference type="PANTHER" id="PTHR23402">
    <property type="entry name" value="PROTEASE FAMILY C15 PYROGLUTAMYL-PEPTIDASE I-RELATED"/>
    <property type="match status" value="1"/>
</dbReference>
<evidence type="ECO:0000313" key="7">
    <source>
        <dbReference type="Proteomes" id="UP000245946"/>
    </source>
</evidence>
<evidence type="ECO:0000256" key="4">
    <source>
        <dbReference type="ARBA" id="ARBA00022807"/>
    </source>
</evidence>
<keyword evidence="3" id="KW-0378">Hydrolase</keyword>
<proteinExistence type="inferred from homology"/>
<dbReference type="AlphaFoldDB" id="A0A316ZCU0"/>
<evidence type="ECO:0000256" key="1">
    <source>
        <dbReference type="ARBA" id="ARBA00006641"/>
    </source>
</evidence>
<keyword evidence="4" id="KW-0788">Thiol protease</keyword>
<dbReference type="SUPFAM" id="SSF53182">
    <property type="entry name" value="Pyrrolidone carboxyl peptidase (pyroglutamate aminopeptidase)"/>
    <property type="match status" value="1"/>
</dbReference>
<dbReference type="InterPro" id="IPR036440">
    <property type="entry name" value="Peptidase_C15-like_sf"/>
</dbReference>
<dbReference type="RefSeq" id="XP_025599415.1">
    <property type="nucleotide sequence ID" value="XM_025740142.1"/>
</dbReference>
<sequence>MPPPPAAPPPLQASAPPRAGDTHVLITGFGPFGSIVTDTNPSWLAIQALHNTLLAPAAPQPASDSDSRRVHIQVLQSAVCYSHILSLVPRLHGCPPSLHSEPWLDPRGAAPVAGCGPQGSGKPYPAGYALQHPPGGFDVVLHVGVGHAGNLAVEQLAHKRRYQMTDARGEHAPRALDQSALAEPAAPQRVADTSCVRGFAEGYEAFQEEERSSVDVAALVEWLKRQGTEHVRPSLDAGRFLCDFIYYASLCEAQRARPRREQAGKAGATVLFIHVPPVGEPLSLAEMTEGLRGAAWWLATQK</sequence>
<keyword evidence="7" id="KW-1185">Reference proteome</keyword>
<evidence type="ECO:0000256" key="2">
    <source>
        <dbReference type="ARBA" id="ARBA00022670"/>
    </source>
</evidence>
<feature type="region of interest" description="Disordered" evidence="5">
    <location>
        <begin position="1"/>
        <end position="20"/>
    </location>
</feature>
<feature type="compositionally biased region" description="Pro residues" evidence="5">
    <location>
        <begin position="1"/>
        <end position="11"/>
    </location>
</feature>
<dbReference type="Gene3D" id="3.40.630.20">
    <property type="entry name" value="Peptidase C15, pyroglutamyl peptidase I-like"/>
    <property type="match status" value="1"/>
</dbReference>
<dbReference type="OrthoDB" id="407146at2759"/>
<dbReference type="GO" id="GO:0006508">
    <property type="term" value="P:proteolysis"/>
    <property type="evidence" value="ECO:0007669"/>
    <property type="project" value="UniProtKB-KW"/>
</dbReference>
<dbReference type="Proteomes" id="UP000245946">
    <property type="component" value="Unassembled WGS sequence"/>
</dbReference>
<evidence type="ECO:0000313" key="6">
    <source>
        <dbReference type="EMBL" id="PWN99136.1"/>
    </source>
</evidence>
<dbReference type="PANTHER" id="PTHR23402:SF1">
    <property type="entry name" value="PYROGLUTAMYL-PEPTIDASE I"/>
    <property type="match status" value="1"/>
</dbReference>
<name>A0A316ZCU0_9BASI</name>
<protein>
    <submittedName>
        <fullName evidence="6">Peptidase C15, pyroglutamyl peptidase I-like protein</fullName>
    </submittedName>
</protein>
<gene>
    <name evidence="6" type="ORF">FA09DRAFT_295860</name>
</gene>
<dbReference type="InterPro" id="IPR016125">
    <property type="entry name" value="Peptidase_C15-like"/>
</dbReference>
<organism evidence="6 7">
    <name type="scientific">Tilletiopsis washingtonensis</name>
    <dbReference type="NCBI Taxonomy" id="58919"/>
    <lineage>
        <taxon>Eukaryota</taxon>
        <taxon>Fungi</taxon>
        <taxon>Dikarya</taxon>
        <taxon>Basidiomycota</taxon>
        <taxon>Ustilaginomycotina</taxon>
        <taxon>Exobasidiomycetes</taxon>
        <taxon>Entylomatales</taxon>
        <taxon>Entylomatales incertae sedis</taxon>
        <taxon>Tilletiopsis</taxon>
    </lineage>
</organism>
<dbReference type="GeneID" id="37267688"/>
<evidence type="ECO:0000256" key="3">
    <source>
        <dbReference type="ARBA" id="ARBA00022801"/>
    </source>
</evidence>
<dbReference type="GO" id="GO:0008234">
    <property type="term" value="F:cysteine-type peptidase activity"/>
    <property type="evidence" value="ECO:0007669"/>
    <property type="project" value="UniProtKB-KW"/>
</dbReference>
<evidence type="ECO:0000256" key="5">
    <source>
        <dbReference type="SAM" id="MobiDB-lite"/>
    </source>
</evidence>
<keyword evidence="2" id="KW-0645">Protease</keyword>
<dbReference type="EMBL" id="KZ819289">
    <property type="protein sequence ID" value="PWN99136.1"/>
    <property type="molecule type" value="Genomic_DNA"/>
</dbReference>
<comment type="similarity">
    <text evidence="1">Belongs to the peptidase C15 family.</text>
</comment>